<evidence type="ECO:0000313" key="1">
    <source>
        <dbReference type="EMBL" id="ADI31731.1"/>
    </source>
</evidence>
<dbReference type="InterPro" id="IPR017140">
    <property type="entry name" value="ThermoDBP-RPs_arc"/>
</dbReference>
<accession>D7DC34</accession>
<dbReference type="OrthoDB" id="15362at2157"/>
<proteinExistence type="predicted"/>
<dbReference type="HOGENOM" id="CLU_2079540_0_0_2"/>
<dbReference type="STRING" id="591019.Shell_0606"/>
<evidence type="ECO:0000313" key="2">
    <source>
        <dbReference type="Proteomes" id="UP000002573"/>
    </source>
</evidence>
<keyword evidence="2" id="KW-1185">Reference proteome</keyword>
<reference evidence="2" key="1">
    <citation type="submission" date="2010-05" db="EMBL/GenBank/DDBJ databases">
        <title>Complete sequence of Staphylothermus hellenicus DSM 12710.</title>
        <authorList>
            <consortium name="US DOE Joint Genome Institute"/>
            <person name="Lucas S."/>
            <person name="Copeland A."/>
            <person name="Lapidus A."/>
            <person name="Cheng J.-F."/>
            <person name="Bruce D."/>
            <person name="Goodwin L."/>
            <person name="Pitluck S."/>
            <person name="Davenport K."/>
            <person name="Detter J.C."/>
            <person name="Han C."/>
            <person name="Tapia R."/>
            <person name="Larimer F."/>
            <person name="Land M."/>
            <person name="Hauser L."/>
            <person name="Kyrpides N."/>
            <person name="Mikhailova N."/>
            <person name="Anderson I.J."/>
            <person name="Woyke T."/>
        </authorList>
    </citation>
    <scope>NUCLEOTIDE SEQUENCE [LARGE SCALE GENOMIC DNA]</scope>
    <source>
        <strain evidence="2">DSM 12710 / JCM 10830 / BK20S6-10-b1 / P8</strain>
    </source>
</reference>
<name>D7DC34_STAHD</name>
<protein>
    <recommendedName>
        <fullName evidence="3">DUF2258 domain-containing protein</fullName>
    </recommendedName>
</protein>
<reference evidence="1 2" key="2">
    <citation type="journal article" date="2011" name="Stand. Genomic Sci.">
        <title>Complete genome sequence of Staphylothermus hellenicus P8.</title>
        <authorList>
            <person name="Anderson I."/>
            <person name="Wirth R."/>
            <person name="Lucas S."/>
            <person name="Copeland A."/>
            <person name="Lapidus A."/>
            <person name="Cheng J.F."/>
            <person name="Goodwin L."/>
            <person name="Pitluck S."/>
            <person name="Davenport K."/>
            <person name="Detter J.C."/>
            <person name="Han C."/>
            <person name="Tapia R."/>
            <person name="Land M."/>
            <person name="Hauser L."/>
            <person name="Pati A."/>
            <person name="Mikhailova N."/>
            <person name="Woyke T."/>
            <person name="Klenk H.P."/>
            <person name="Kyrpides N."/>
            <person name="Ivanova N."/>
        </authorList>
    </citation>
    <scope>NUCLEOTIDE SEQUENCE [LARGE SCALE GENOMIC DNA]</scope>
    <source>
        <strain evidence="2">DSM 12710 / JCM 10830 / BK20S6-10-b1 / P8</strain>
    </source>
</reference>
<dbReference type="AlphaFoldDB" id="D7DC34"/>
<dbReference type="GeneID" id="9233895"/>
<dbReference type="RefSeq" id="WP_013142929.1">
    <property type="nucleotide sequence ID" value="NC_014205.1"/>
</dbReference>
<dbReference type="Pfam" id="PF10015">
    <property type="entry name" value="ThermoDBP-RP_arch"/>
    <property type="match status" value="1"/>
</dbReference>
<dbReference type="eggNOG" id="arCOG03772">
    <property type="taxonomic scope" value="Archaea"/>
</dbReference>
<evidence type="ECO:0008006" key="3">
    <source>
        <dbReference type="Google" id="ProtNLM"/>
    </source>
</evidence>
<gene>
    <name evidence="1" type="ordered locus">Shell_0606</name>
</gene>
<sequence length="111" mass="12787">MPEVRTGPVRVSGYAIKLRRVINAALRDYYKQKVLNAKEINNIISDLNAKIFNVLVERFEIPKDAIVNVILNYEVENNKFVIKDIKVEVYDLNEILTRNATAEIKKNIGLQ</sequence>
<organism evidence="1 2">
    <name type="scientific">Staphylothermus hellenicus (strain DSM 12710 / JCM 10830 / BK20S6-10-b1 / P8)</name>
    <dbReference type="NCBI Taxonomy" id="591019"/>
    <lineage>
        <taxon>Archaea</taxon>
        <taxon>Thermoproteota</taxon>
        <taxon>Thermoprotei</taxon>
        <taxon>Desulfurococcales</taxon>
        <taxon>Desulfurococcaceae</taxon>
        <taxon>Staphylothermus</taxon>
    </lineage>
</organism>
<dbReference type="Proteomes" id="UP000002573">
    <property type="component" value="Chromosome"/>
</dbReference>
<dbReference type="EMBL" id="CP002051">
    <property type="protein sequence ID" value="ADI31731.1"/>
    <property type="molecule type" value="Genomic_DNA"/>
</dbReference>
<dbReference type="KEGG" id="shc:Shell_0606"/>